<dbReference type="AlphaFoldDB" id="A0A8C6V158"/>
<dbReference type="GO" id="GO:0008270">
    <property type="term" value="F:zinc ion binding"/>
    <property type="evidence" value="ECO:0007669"/>
    <property type="project" value="UniProtKB-KW"/>
</dbReference>
<keyword evidence="14" id="KW-1185">Reference proteome</keyword>
<evidence type="ECO:0000256" key="8">
    <source>
        <dbReference type="ARBA" id="ARBA00023054"/>
    </source>
</evidence>
<dbReference type="Proteomes" id="UP000694523">
    <property type="component" value="Unplaced"/>
</dbReference>
<dbReference type="InterPro" id="IPR000219">
    <property type="entry name" value="DH_dom"/>
</dbReference>
<keyword evidence="3" id="KW-0597">Phosphoprotein</keyword>
<evidence type="ECO:0000256" key="5">
    <source>
        <dbReference type="ARBA" id="ARBA00022723"/>
    </source>
</evidence>
<feature type="domain" description="PH" evidence="11">
    <location>
        <begin position="326"/>
        <end position="425"/>
    </location>
</feature>
<evidence type="ECO:0000313" key="13">
    <source>
        <dbReference type="Ensembl" id="ENSNMLP00000042222.1"/>
    </source>
</evidence>
<dbReference type="CDD" id="cd00160">
    <property type="entry name" value="RhoGEF"/>
    <property type="match status" value="1"/>
</dbReference>
<evidence type="ECO:0000256" key="2">
    <source>
        <dbReference type="ARBA" id="ARBA00022490"/>
    </source>
</evidence>
<dbReference type="SMART" id="SM00233">
    <property type="entry name" value="PH"/>
    <property type="match status" value="1"/>
</dbReference>
<feature type="region of interest" description="Disordered" evidence="10">
    <location>
        <begin position="1"/>
        <end position="37"/>
    </location>
</feature>
<dbReference type="SUPFAM" id="SSF48065">
    <property type="entry name" value="DBL homology domain (DH-domain)"/>
    <property type="match status" value="1"/>
</dbReference>
<dbReference type="InterPro" id="IPR011993">
    <property type="entry name" value="PH-like_dom_sf"/>
</dbReference>
<dbReference type="GO" id="GO:0035023">
    <property type="term" value="P:regulation of Rho protein signal transduction"/>
    <property type="evidence" value="ECO:0007669"/>
    <property type="project" value="TreeGrafter"/>
</dbReference>
<evidence type="ECO:0000313" key="14">
    <source>
        <dbReference type="Proteomes" id="UP000694523"/>
    </source>
</evidence>
<dbReference type="InterPro" id="IPR051632">
    <property type="entry name" value="Rho_GEF"/>
</dbReference>
<dbReference type="PROSITE" id="PS50003">
    <property type="entry name" value="PH_DOMAIN"/>
    <property type="match status" value="1"/>
</dbReference>
<keyword evidence="8 9" id="KW-0175">Coiled coil</keyword>
<dbReference type="Ensembl" id="ENSNMLT00000046897.1">
    <property type="protein sequence ID" value="ENSNMLP00000042222.1"/>
    <property type="gene ID" value="ENSNMLG00000025731.1"/>
</dbReference>
<feature type="compositionally biased region" description="Basic residues" evidence="10">
    <location>
        <begin position="858"/>
        <end position="867"/>
    </location>
</feature>
<proteinExistence type="predicted"/>
<feature type="domain" description="DH" evidence="12">
    <location>
        <begin position="87"/>
        <end position="284"/>
    </location>
</feature>
<feature type="region of interest" description="Disordered" evidence="10">
    <location>
        <begin position="887"/>
        <end position="970"/>
    </location>
</feature>
<dbReference type="FunFam" id="1.20.900.10:FF:000004">
    <property type="entry name" value="Rho guanine nucleotide exchange factor 2"/>
    <property type="match status" value="1"/>
</dbReference>
<dbReference type="PANTHER" id="PTHR13944:SF23">
    <property type="entry name" value="RHO GUANINE NUCLEOTIDE EXCHANGE FACTOR 18"/>
    <property type="match status" value="1"/>
</dbReference>
<evidence type="ECO:0000259" key="11">
    <source>
        <dbReference type="PROSITE" id="PS50003"/>
    </source>
</evidence>
<dbReference type="Gene3D" id="1.20.900.10">
    <property type="entry name" value="Dbl homology (DH) domain"/>
    <property type="match status" value="1"/>
</dbReference>
<keyword evidence="4" id="KW-0344">Guanine-nucleotide releasing factor</keyword>
<keyword evidence="5" id="KW-0479">Metal-binding</keyword>
<reference evidence="13" key="2">
    <citation type="submission" date="2025-09" db="UniProtKB">
        <authorList>
            <consortium name="Ensembl"/>
        </authorList>
    </citation>
    <scope>IDENTIFICATION</scope>
</reference>
<comment type="subcellular location">
    <subcellularLocation>
        <location evidence="1">Cytoplasm</location>
    </subcellularLocation>
</comment>
<name>A0A8C6V158_9GOBI</name>
<evidence type="ECO:0000256" key="7">
    <source>
        <dbReference type="ARBA" id="ARBA00022833"/>
    </source>
</evidence>
<keyword evidence="6" id="KW-0863">Zinc-finger</keyword>
<dbReference type="SMART" id="SM00325">
    <property type="entry name" value="RhoGEF"/>
    <property type="match status" value="1"/>
</dbReference>
<evidence type="ECO:0000259" key="12">
    <source>
        <dbReference type="PROSITE" id="PS50010"/>
    </source>
</evidence>
<evidence type="ECO:0000256" key="10">
    <source>
        <dbReference type="SAM" id="MobiDB-lite"/>
    </source>
</evidence>
<evidence type="ECO:0000256" key="4">
    <source>
        <dbReference type="ARBA" id="ARBA00022658"/>
    </source>
</evidence>
<feature type="region of interest" description="Disordered" evidence="10">
    <location>
        <begin position="795"/>
        <end position="819"/>
    </location>
</feature>
<keyword evidence="7" id="KW-0862">Zinc</keyword>
<feature type="coiled-coil region" evidence="9">
    <location>
        <begin position="428"/>
        <end position="462"/>
    </location>
</feature>
<dbReference type="InterPro" id="IPR001849">
    <property type="entry name" value="PH_domain"/>
</dbReference>
<evidence type="ECO:0000256" key="3">
    <source>
        <dbReference type="ARBA" id="ARBA00022553"/>
    </source>
</evidence>
<sequence>MTVTPNKHRPEASPQRPRSGETQMDELEGRLKFPSEDSVAETINDEDSHYTQLHLELESDALNLEAESWSVAVDQSYVKELGKDAVKRQDVTYELMQTEMHHVRTLKVLLYVYKYELKQSALLDDMRLERLFPAVDALLSHHQHLLDGLKRRQEQSQEQDSPNNYQITQLGDILITQFSGSVGEGMKECYSVFCSHQGEATKLYKEQLQNSKKFQNLMRRIGQLPLVRRLGVPECFLLVTQRLTKYPVLVERLIKNTEADTDEYRSLVHGLALIKDTIEQVNEQVRQFERSQRLREICLRLEPKSQGRLSEERVFRREDLMQGNRTLLHEGSVLWRTPGRQKEIHAVLLSDVLILLQEKDQKFVFAAMDKTPPVISLRAMIVREVALEDRAMYLICSCTSNMYEIHTASKDERSTWINLIREAVNSFIDEEEELYGEEMAQLQQYQKSLKEYDDQLRQSVAAKQQVLVSLYEAVTGQECPHRGLLLKGDASDLQQGQALLQEAISEVENLQMVLMVKVRKMQSSKTDIVLDDDSDLTATMNGDVGEEPDTHPRSDLEFEDGVYSEGLEQSADVDDTVTPNCTLVPKQLPEEDTLLSVCERMVLLAQRLNTLQVVFAKHSSQVELLQACQSKSKRSARQGNALLEQENQRNMERQKQELANLQKMQAQHRVEQQRWEKERERQRVQMAAQEAEVRQQEEQCRQREERLTEEKAELEAQRDSYQRDLERLRESLKVLEKDRERHDQEKRKLEKMKTRMSSINPALNLDDPQSLSSFSSFRSSVSGVSVRNNTATPYVMPQTLSDPKAVAPKVPPRRESISPAKPYVPIHLRSTTNDTSPTLKPGATLQQQIPTKLEGIGKKKVKAKPSHNRTNSAANIDMREVLPIRVTGKEGGSLRAQRTSSPQRIYKTDLFTPPGPSLNVKPSPSMRSHRRDNGAAPPPAPPPAPSPAPPVPPPFPKDILDPVQPKEIFL</sequence>
<dbReference type="InterPro" id="IPR041020">
    <property type="entry name" value="PH_16"/>
</dbReference>
<dbReference type="GO" id="GO:0005085">
    <property type="term" value="F:guanyl-nucleotide exchange factor activity"/>
    <property type="evidence" value="ECO:0007669"/>
    <property type="project" value="UniProtKB-KW"/>
</dbReference>
<dbReference type="Pfam" id="PF17838">
    <property type="entry name" value="PH_16"/>
    <property type="match status" value="1"/>
</dbReference>
<feature type="coiled-coil region" evidence="9">
    <location>
        <begin position="644"/>
        <end position="755"/>
    </location>
</feature>
<dbReference type="Gene3D" id="2.30.29.30">
    <property type="entry name" value="Pleckstrin-homology domain (PH domain)/Phosphotyrosine-binding domain (PTB)"/>
    <property type="match status" value="1"/>
</dbReference>
<reference evidence="13" key="1">
    <citation type="submission" date="2025-08" db="UniProtKB">
        <authorList>
            <consortium name="Ensembl"/>
        </authorList>
    </citation>
    <scope>IDENTIFICATION</scope>
</reference>
<dbReference type="PANTHER" id="PTHR13944">
    <property type="entry name" value="AGAP007712-PA"/>
    <property type="match status" value="1"/>
</dbReference>
<evidence type="ECO:0000256" key="9">
    <source>
        <dbReference type="SAM" id="Coils"/>
    </source>
</evidence>
<dbReference type="Pfam" id="PF00621">
    <property type="entry name" value="RhoGEF"/>
    <property type="match status" value="1"/>
</dbReference>
<evidence type="ECO:0000256" key="1">
    <source>
        <dbReference type="ARBA" id="ARBA00004496"/>
    </source>
</evidence>
<feature type="region of interest" description="Disordered" evidence="10">
    <location>
        <begin position="533"/>
        <end position="557"/>
    </location>
</feature>
<keyword evidence="2" id="KW-0963">Cytoplasm</keyword>
<dbReference type="PROSITE" id="PS50010">
    <property type="entry name" value="DH_2"/>
    <property type="match status" value="1"/>
</dbReference>
<protein>
    <submittedName>
        <fullName evidence="13">Rho/rac guanine nucleotide exchange factor (GEF) 18a</fullName>
    </submittedName>
</protein>
<dbReference type="InterPro" id="IPR035899">
    <property type="entry name" value="DBL_dom_sf"/>
</dbReference>
<feature type="region of interest" description="Disordered" evidence="10">
    <location>
        <begin position="858"/>
        <end position="877"/>
    </location>
</feature>
<dbReference type="GO" id="GO:0005737">
    <property type="term" value="C:cytoplasm"/>
    <property type="evidence" value="ECO:0007669"/>
    <property type="project" value="UniProtKB-SubCell"/>
</dbReference>
<evidence type="ECO:0000256" key="6">
    <source>
        <dbReference type="ARBA" id="ARBA00022771"/>
    </source>
</evidence>
<dbReference type="GO" id="GO:0005886">
    <property type="term" value="C:plasma membrane"/>
    <property type="evidence" value="ECO:0007669"/>
    <property type="project" value="TreeGrafter"/>
</dbReference>
<dbReference type="SUPFAM" id="SSF50729">
    <property type="entry name" value="PH domain-like"/>
    <property type="match status" value="1"/>
</dbReference>
<accession>A0A8C6V158</accession>
<feature type="compositionally biased region" description="Pro residues" evidence="10">
    <location>
        <begin position="936"/>
        <end position="956"/>
    </location>
</feature>
<organism evidence="13 14">
    <name type="scientific">Neogobius melanostomus</name>
    <name type="common">round goby</name>
    <dbReference type="NCBI Taxonomy" id="47308"/>
    <lineage>
        <taxon>Eukaryota</taxon>
        <taxon>Metazoa</taxon>
        <taxon>Chordata</taxon>
        <taxon>Craniata</taxon>
        <taxon>Vertebrata</taxon>
        <taxon>Euteleostomi</taxon>
        <taxon>Actinopterygii</taxon>
        <taxon>Neopterygii</taxon>
        <taxon>Teleostei</taxon>
        <taxon>Neoteleostei</taxon>
        <taxon>Acanthomorphata</taxon>
        <taxon>Gobiaria</taxon>
        <taxon>Gobiiformes</taxon>
        <taxon>Gobioidei</taxon>
        <taxon>Gobiidae</taxon>
        <taxon>Benthophilinae</taxon>
        <taxon>Neogobiini</taxon>
        <taxon>Neogobius</taxon>
    </lineage>
</organism>